<reference evidence="2 3" key="1">
    <citation type="submission" date="2018-06" db="EMBL/GenBank/DDBJ databases">
        <title>Paenibacillus montanisoli sp. nov., isolated from mountain area soil.</title>
        <authorList>
            <person name="Wu M."/>
        </authorList>
    </citation>
    <scope>NUCLEOTIDE SEQUENCE [LARGE SCALE GENOMIC DNA]</scope>
    <source>
        <strain evidence="2 3">RA17</strain>
    </source>
</reference>
<comment type="caution">
    <text evidence="2">The sequence shown here is derived from an EMBL/GenBank/DDBJ whole genome shotgun (WGS) entry which is preliminary data.</text>
</comment>
<dbReference type="AlphaFoldDB" id="A0A328U7C0"/>
<dbReference type="Proteomes" id="UP000249260">
    <property type="component" value="Unassembled WGS sequence"/>
</dbReference>
<accession>A0A328U7C0</accession>
<sequence>MKIMTFNLRVHVASDGDNAWPYRIQEAAEAIKQANADVVGTQEGTNAMLQDLHAQLPAYSWVGISRTGELDGEYCAVFYRTDKLKPVESGHFGLSEQPEQLGHMSWNTACPRMCTWVKLREANGQEWIVYNTHLDHVSAEARTSGVRLIADRMKQSAALGGIIPAVLTGDFNCEPDSDVVACLNELGLVNAYASLEDPADIGRTFHAFQGGEEGEPIDYIWVTPNASVASVQVDRRTYNGRYPSDHYPVTAEISPR</sequence>
<dbReference type="PANTHER" id="PTHR12121">
    <property type="entry name" value="CARBON CATABOLITE REPRESSOR PROTEIN 4"/>
    <property type="match status" value="1"/>
</dbReference>
<feature type="domain" description="Endonuclease/exonuclease/phosphatase" evidence="1">
    <location>
        <begin position="4"/>
        <end position="246"/>
    </location>
</feature>
<dbReference type="OrthoDB" id="9793162at2"/>
<dbReference type="RefSeq" id="WP_112880796.1">
    <property type="nucleotide sequence ID" value="NZ_QLUW01000001.1"/>
</dbReference>
<evidence type="ECO:0000313" key="3">
    <source>
        <dbReference type="Proteomes" id="UP000249260"/>
    </source>
</evidence>
<dbReference type="InterPro" id="IPR036691">
    <property type="entry name" value="Endo/exonu/phosph_ase_sf"/>
</dbReference>
<protein>
    <submittedName>
        <fullName evidence="2">Endonuclease</fullName>
    </submittedName>
</protein>
<dbReference type="PANTHER" id="PTHR12121:SF36">
    <property type="entry name" value="ENDONUCLEASE_EXONUCLEASE_PHOSPHATASE DOMAIN-CONTAINING PROTEIN"/>
    <property type="match status" value="1"/>
</dbReference>
<dbReference type="Gene3D" id="3.60.10.10">
    <property type="entry name" value="Endonuclease/exonuclease/phosphatase"/>
    <property type="match status" value="1"/>
</dbReference>
<dbReference type="EMBL" id="QLUW01000001">
    <property type="protein sequence ID" value="RAP77673.1"/>
    <property type="molecule type" value="Genomic_DNA"/>
</dbReference>
<organism evidence="2 3">
    <name type="scientific">Paenibacillus montanisoli</name>
    <dbReference type="NCBI Taxonomy" id="2081970"/>
    <lineage>
        <taxon>Bacteria</taxon>
        <taxon>Bacillati</taxon>
        <taxon>Bacillota</taxon>
        <taxon>Bacilli</taxon>
        <taxon>Bacillales</taxon>
        <taxon>Paenibacillaceae</taxon>
        <taxon>Paenibacillus</taxon>
    </lineage>
</organism>
<evidence type="ECO:0000313" key="2">
    <source>
        <dbReference type="EMBL" id="RAP77673.1"/>
    </source>
</evidence>
<dbReference type="GO" id="GO:0004519">
    <property type="term" value="F:endonuclease activity"/>
    <property type="evidence" value="ECO:0007669"/>
    <property type="project" value="UniProtKB-KW"/>
</dbReference>
<name>A0A328U7C0_9BACL</name>
<keyword evidence="2" id="KW-0255">Endonuclease</keyword>
<keyword evidence="2" id="KW-0540">Nuclease</keyword>
<dbReference type="Pfam" id="PF03372">
    <property type="entry name" value="Exo_endo_phos"/>
    <property type="match status" value="1"/>
</dbReference>
<keyword evidence="3" id="KW-1185">Reference proteome</keyword>
<dbReference type="SUPFAM" id="SSF56219">
    <property type="entry name" value="DNase I-like"/>
    <property type="match status" value="1"/>
</dbReference>
<dbReference type="InterPro" id="IPR005135">
    <property type="entry name" value="Endo/exonuclease/phosphatase"/>
</dbReference>
<keyword evidence="2" id="KW-0378">Hydrolase</keyword>
<dbReference type="GO" id="GO:0000175">
    <property type="term" value="F:3'-5'-RNA exonuclease activity"/>
    <property type="evidence" value="ECO:0007669"/>
    <property type="project" value="TreeGrafter"/>
</dbReference>
<dbReference type="CDD" id="cd09083">
    <property type="entry name" value="EEP-1"/>
    <property type="match status" value="1"/>
</dbReference>
<evidence type="ECO:0000259" key="1">
    <source>
        <dbReference type="Pfam" id="PF03372"/>
    </source>
</evidence>
<dbReference type="InterPro" id="IPR050410">
    <property type="entry name" value="CCR4/nocturin_mRNA_transcr"/>
</dbReference>
<proteinExistence type="predicted"/>
<gene>
    <name evidence="2" type="ORF">DL346_04165</name>
</gene>